<dbReference type="InterPro" id="IPR011008">
    <property type="entry name" value="Dimeric_a/b-barrel"/>
</dbReference>
<dbReference type="NCBIfam" id="TIGR01413">
    <property type="entry name" value="Dyp_perox_fam"/>
    <property type="match status" value="1"/>
</dbReference>
<evidence type="ECO:0000256" key="4">
    <source>
        <dbReference type="ARBA" id="ARBA00023002"/>
    </source>
</evidence>
<evidence type="ECO:0000256" key="5">
    <source>
        <dbReference type="ARBA" id="ARBA00023004"/>
    </source>
</evidence>
<reference evidence="7 8" key="1">
    <citation type="submission" date="2017-09" db="EMBL/GenBank/DDBJ databases">
        <title>Sphingomonas panjinensis sp.nov., isolated from oil-contaminated soil.</title>
        <authorList>
            <person name="Wang L."/>
            <person name="Chen L."/>
        </authorList>
    </citation>
    <scope>NUCLEOTIDE SEQUENCE [LARGE SCALE GENOMIC DNA]</scope>
    <source>
        <strain evidence="7 8">FW-11</strain>
    </source>
</reference>
<evidence type="ECO:0000256" key="3">
    <source>
        <dbReference type="ARBA" id="ARBA00022723"/>
    </source>
</evidence>
<dbReference type="PROSITE" id="PS51404">
    <property type="entry name" value="DYP_PEROXIDASE"/>
    <property type="match status" value="1"/>
</dbReference>
<evidence type="ECO:0000256" key="1">
    <source>
        <dbReference type="ARBA" id="ARBA00001970"/>
    </source>
</evidence>
<dbReference type="SUPFAM" id="SSF54909">
    <property type="entry name" value="Dimeric alpha+beta barrel"/>
    <property type="match status" value="1"/>
</dbReference>
<gene>
    <name evidence="7" type="ORF">CLG96_17050</name>
</gene>
<dbReference type="EMBL" id="NWBU01000017">
    <property type="protein sequence ID" value="PTQ07842.1"/>
    <property type="molecule type" value="Genomic_DNA"/>
</dbReference>
<keyword evidence="2" id="KW-0575">Peroxidase</keyword>
<organism evidence="7 8">
    <name type="scientific">Sphingomonas oleivorans</name>
    <dbReference type="NCBI Taxonomy" id="1735121"/>
    <lineage>
        <taxon>Bacteria</taxon>
        <taxon>Pseudomonadati</taxon>
        <taxon>Pseudomonadota</taxon>
        <taxon>Alphaproteobacteria</taxon>
        <taxon>Sphingomonadales</taxon>
        <taxon>Sphingomonadaceae</taxon>
        <taxon>Sphingomonas</taxon>
    </lineage>
</organism>
<sequence>MRRGQIPASIWRWPDGPCRGSCWRADHIGWRWRCGSYVVVQKYLHDLDAWSKVPTPRQEEIVGRTKIDNVELDDDDWPRKSHKTLAIIVDADGNEHDILRDNMPFERPGQREFGTYFIGYSRRLWMIAKMLERMYVGDPPGAYGRRLDFSTPHTGVTFFAPSRPTLEMLVQAAQKKLAAT</sequence>
<dbReference type="OrthoDB" id="9781066at2"/>
<keyword evidence="4" id="KW-0560">Oxidoreductase</keyword>
<name>A0A2T5FU80_9SPHN</name>
<dbReference type="GO" id="GO:0020037">
    <property type="term" value="F:heme binding"/>
    <property type="evidence" value="ECO:0007669"/>
    <property type="project" value="InterPro"/>
</dbReference>
<evidence type="ECO:0000313" key="8">
    <source>
        <dbReference type="Proteomes" id="UP000244162"/>
    </source>
</evidence>
<keyword evidence="8" id="KW-1185">Reference proteome</keyword>
<dbReference type="InterPro" id="IPR048328">
    <property type="entry name" value="Dyp_perox_C"/>
</dbReference>
<dbReference type="PANTHER" id="PTHR30521:SF0">
    <property type="entry name" value="DYP-TYPE PEROXIDASE FAMILY PROTEIN"/>
    <property type="match status" value="1"/>
</dbReference>
<accession>A0A2T5FU80</accession>
<dbReference type="GO" id="GO:0046872">
    <property type="term" value="F:metal ion binding"/>
    <property type="evidence" value="ECO:0007669"/>
    <property type="project" value="UniProtKB-KW"/>
</dbReference>
<dbReference type="Pfam" id="PF20628">
    <property type="entry name" value="Dyp_perox_C"/>
    <property type="match status" value="1"/>
</dbReference>
<dbReference type="PANTHER" id="PTHR30521">
    <property type="entry name" value="DEFERROCHELATASE/PEROXIDASE"/>
    <property type="match status" value="1"/>
</dbReference>
<dbReference type="GO" id="GO:0004601">
    <property type="term" value="F:peroxidase activity"/>
    <property type="evidence" value="ECO:0007669"/>
    <property type="project" value="UniProtKB-KW"/>
</dbReference>
<feature type="domain" description="Dyp-type peroxidase C-terminal" evidence="6">
    <location>
        <begin position="34"/>
        <end position="162"/>
    </location>
</feature>
<keyword evidence="3" id="KW-0479">Metal-binding</keyword>
<protein>
    <recommendedName>
        <fullName evidence="6">Dyp-type peroxidase C-terminal domain-containing protein</fullName>
    </recommendedName>
</protein>
<proteinExistence type="predicted"/>
<dbReference type="GO" id="GO:0005829">
    <property type="term" value="C:cytosol"/>
    <property type="evidence" value="ECO:0007669"/>
    <property type="project" value="TreeGrafter"/>
</dbReference>
<dbReference type="AlphaFoldDB" id="A0A2T5FU80"/>
<evidence type="ECO:0000259" key="6">
    <source>
        <dbReference type="Pfam" id="PF20628"/>
    </source>
</evidence>
<comment type="cofactor">
    <cofactor evidence="1">
        <name>heme b</name>
        <dbReference type="ChEBI" id="CHEBI:60344"/>
    </cofactor>
</comment>
<dbReference type="Proteomes" id="UP000244162">
    <property type="component" value="Unassembled WGS sequence"/>
</dbReference>
<evidence type="ECO:0000256" key="2">
    <source>
        <dbReference type="ARBA" id="ARBA00022559"/>
    </source>
</evidence>
<evidence type="ECO:0000313" key="7">
    <source>
        <dbReference type="EMBL" id="PTQ07842.1"/>
    </source>
</evidence>
<dbReference type="InterPro" id="IPR006314">
    <property type="entry name" value="Dyp_peroxidase"/>
</dbReference>
<keyword evidence="5" id="KW-0408">Iron</keyword>
<comment type="caution">
    <text evidence="7">The sequence shown here is derived from an EMBL/GenBank/DDBJ whole genome shotgun (WGS) entry which is preliminary data.</text>
</comment>